<dbReference type="AlphaFoldDB" id="A0A080ZUR2"/>
<name>A0A080ZUR2_PHYNI</name>
<evidence type="ECO:0000313" key="3">
    <source>
        <dbReference type="EMBL" id="ETO70373.1"/>
    </source>
</evidence>
<feature type="compositionally biased region" description="Polar residues" evidence="1">
    <location>
        <begin position="708"/>
        <end position="718"/>
    </location>
</feature>
<feature type="compositionally biased region" description="Low complexity" evidence="1">
    <location>
        <begin position="697"/>
        <end position="707"/>
    </location>
</feature>
<evidence type="ECO:0000256" key="1">
    <source>
        <dbReference type="SAM" id="MobiDB-lite"/>
    </source>
</evidence>
<dbReference type="InterPro" id="IPR018289">
    <property type="entry name" value="MULE_transposase_dom"/>
</dbReference>
<reference evidence="3 4" key="1">
    <citation type="submission" date="2013-11" db="EMBL/GenBank/DDBJ databases">
        <title>The Genome Sequence of Phytophthora parasitica P1976.</title>
        <authorList>
            <consortium name="The Broad Institute Genomics Platform"/>
            <person name="Russ C."/>
            <person name="Tyler B."/>
            <person name="Panabieres F."/>
            <person name="Shan W."/>
            <person name="Tripathy S."/>
            <person name="Grunwald N."/>
            <person name="Machado M."/>
            <person name="Johnson C.S."/>
            <person name="Walker B."/>
            <person name="Young S."/>
            <person name="Zeng Q."/>
            <person name="Gargeya S."/>
            <person name="Fitzgerald M."/>
            <person name="Haas B."/>
            <person name="Abouelleil A."/>
            <person name="Allen A.W."/>
            <person name="Alvarado L."/>
            <person name="Arachchi H.M."/>
            <person name="Berlin A.M."/>
            <person name="Chapman S.B."/>
            <person name="Gainer-Dewar J."/>
            <person name="Goldberg J."/>
            <person name="Griggs A."/>
            <person name="Gujja S."/>
            <person name="Hansen M."/>
            <person name="Howarth C."/>
            <person name="Imamovic A."/>
            <person name="Ireland A."/>
            <person name="Larimer J."/>
            <person name="McCowan C."/>
            <person name="Murphy C."/>
            <person name="Pearson M."/>
            <person name="Poon T.W."/>
            <person name="Priest M."/>
            <person name="Roberts A."/>
            <person name="Saif S."/>
            <person name="Shea T."/>
            <person name="Sisk P."/>
            <person name="Sykes S."/>
            <person name="Wortman J."/>
            <person name="Nusbaum C."/>
            <person name="Birren B."/>
        </authorList>
    </citation>
    <scope>NUCLEOTIDE SEQUENCE [LARGE SCALE GENOMIC DNA]</scope>
    <source>
        <strain evidence="3 4">P1976</strain>
    </source>
</reference>
<feature type="compositionally biased region" description="Polar residues" evidence="1">
    <location>
        <begin position="672"/>
        <end position="691"/>
    </location>
</feature>
<gene>
    <name evidence="3" type="ORF">F444_13133</name>
</gene>
<protein>
    <recommendedName>
        <fullName evidence="2">MULE transposase domain-containing protein</fullName>
    </recommendedName>
</protein>
<feature type="compositionally biased region" description="Low complexity" evidence="1">
    <location>
        <begin position="780"/>
        <end position="792"/>
    </location>
</feature>
<accession>A0A080ZUR2</accession>
<dbReference type="Proteomes" id="UP000028582">
    <property type="component" value="Unassembled WGS sequence"/>
</dbReference>
<feature type="domain" description="MULE transposase" evidence="2">
    <location>
        <begin position="332"/>
        <end position="410"/>
    </location>
</feature>
<dbReference type="EMBL" id="ANJA01002349">
    <property type="protein sequence ID" value="ETO70373.1"/>
    <property type="molecule type" value="Genomic_DNA"/>
</dbReference>
<evidence type="ECO:0000259" key="2">
    <source>
        <dbReference type="Pfam" id="PF10551"/>
    </source>
</evidence>
<evidence type="ECO:0000313" key="4">
    <source>
        <dbReference type="Proteomes" id="UP000028582"/>
    </source>
</evidence>
<comment type="caution">
    <text evidence="3">The sequence shown here is derived from an EMBL/GenBank/DDBJ whole genome shotgun (WGS) entry which is preliminary data.</text>
</comment>
<feature type="compositionally biased region" description="Low complexity" evidence="1">
    <location>
        <begin position="719"/>
        <end position="746"/>
    </location>
</feature>
<sequence>MPHLAVPTHRRSSFQNLPSPTQVVVDPEIQSLCFPALRVARRPTKAMEQPNRDAASGGEEEHDYTWTELWRSYEGDAARDTYLASLPHYMRRKNDLVSCSLKHDRAEESQLALTPHSMRSVLTECRSQRCTKAASQAAGEAASETVGDITNAAVCWCRYKVNSCQSSNLAVVFQQGEHIMADPVVPTPERPTLTEEMKAYIVSQFTNVPTTIAYRLCSVIVSKVKRGEMRGPAPPRHKVDNFVRWWKRSNPADEMARVLEMCNQRLYDEVGMDAENPTGTVILCDSVVRGGRHVASVGNGSEATPFRVGITCHKLLRDYVNVQLSPDATTMLHVDTTFKIVKQCFPAMVIGYSDNGGHFFPLAYFSISRRRQEDISWCLKQLKRVFFEQFNIDFAPEFVMTDADESQGQGVEPAQTKDFFVDMYDLHYAAEGEYEASKQSVLDKWEQLPFNSAEHALGHHIKTIWVSSAEFGNWQVFHTPTGCATTNNPLEQYHRTLKINCDNPRATPFEMMESMERAFLSFVSEGHVFSNTPQVSDRLHKLYKTLVERRCISATQLPTGRSQNEVRFAVKQQPLPLNANVPKQYDQSIGSANARRMQMQDMPSDGWVVVPGLLQCDYCYCWKHDVCPHIIDACTAAGVPCPGLTPSPRRFVTNARRSRPPARRGGAARRLQLNQASTNAGSERSDSSVTDTEALDDAASLAVSDPATSNRDNQNAPPLTTDVDGGLVGVDVTSSDSAGPVDTSVSGDDDDTPSGSLGVVTSDANADDDMVRGQSLPHDTATAASSQEASSARHPIATRANRAGKSSARDEAVPELRSVASPTSLTAGAHEVVARLSAQRASTSKPRRTGRRRRPTTRAAESQEQARKRTHR</sequence>
<feature type="region of interest" description="Disordered" evidence="1">
    <location>
        <begin position="645"/>
        <end position="872"/>
    </location>
</feature>
<dbReference type="Pfam" id="PF10551">
    <property type="entry name" value="MULE"/>
    <property type="match status" value="1"/>
</dbReference>
<organism evidence="3 4">
    <name type="scientific">Phytophthora nicotianae P1976</name>
    <dbReference type="NCBI Taxonomy" id="1317066"/>
    <lineage>
        <taxon>Eukaryota</taxon>
        <taxon>Sar</taxon>
        <taxon>Stramenopiles</taxon>
        <taxon>Oomycota</taxon>
        <taxon>Peronosporomycetes</taxon>
        <taxon>Peronosporales</taxon>
        <taxon>Peronosporaceae</taxon>
        <taxon>Phytophthora</taxon>
    </lineage>
</organism>
<feature type="compositionally biased region" description="Basic residues" evidence="1">
    <location>
        <begin position="845"/>
        <end position="856"/>
    </location>
</feature>
<proteinExistence type="predicted"/>